<dbReference type="AlphaFoldDB" id="A0A1F4XTT0"/>
<comment type="similarity">
    <text evidence="5">Belongs to the YqgF HJR family.</text>
</comment>
<dbReference type="PANTHER" id="PTHR33317">
    <property type="entry name" value="POLYNUCLEOTIDYL TRANSFERASE, RIBONUCLEASE H-LIKE SUPERFAMILY PROTEIN"/>
    <property type="match status" value="1"/>
</dbReference>
<reference evidence="7 8" key="1">
    <citation type="journal article" date="2016" name="Nat. Commun.">
        <title>Thousands of microbial genomes shed light on interconnected biogeochemical processes in an aquifer system.</title>
        <authorList>
            <person name="Anantharaman K."/>
            <person name="Brown C.T."/>
            <person name="Hug L.A."/>
            <person name="Sharon I."/>
            <person name="Castelle C.J."/>
            <person name="Probst A.J."/>
            <person name="Thomas B.C."/>
            <person name="Singh A."/>
            <person name="Wilkins M.J."/>
            <person name="Karaoz U."/>
            <person name="Brodie E.L."/>
            <person name="Williams K.H."/>
            <person name="Hubbard S.S."/>
            <person name="Banfield J.F."/>
        </authorList>
    </citation>
    <scope>NUCLEOTIDE SEQUENCE [LARGE SCALE GENOMIC DNA]</scope>
</reference>
<evidence type="ECO:0000256" key="2">
    <source>
        <dbReference type="ARBA" id="ARBA00022517"/>
    </source>
</evidence>
<dbReference type="CDD" id="cd16964">
    <property type="entry name" value="YqgF"/>
    <property type="match status" value="1"/>
</dbReference>
<evidence type="ECO:0000259" key="6">
    <source>
        <dbReference type="SMART" id="SM00732"/>
    </source>
</evidence>
<evidence type="ECO:0000313" key="8">
    <source>
        <dbReference type="Proteomes" id="UP000178091"/>
    </source>
</evidence>
<gene>
    <name evidence="7" type="ORF">A3F55_00465</name>
</gene>
<dbReference type="Pfam" id="PF03652">
    <property type="entry name" value="RuvX"/>
    <property type="match status" value="1"/>
</dbReference>
<dbReference type="GO" id="GO:0016788">
    <property type="term" value="F:hydrolase activity, acting on ester bonds"/>
    <property type="evidence" value="ECO:0007669"/>
    <property type="project" value="UniProtKB-UniRule"/>
</dbReference>
<dbReference type="PANTHER" id="PTHR33317:SF4">
    <property type="entry name" value="POLYNUCLEOTIDYL TRANSFERASE, RIBONUCLEASE H-LIKE SUPERFAMILY PROTEIN"/>
    <property type="match status" value="1"/>
</dbReference>
<dbReference type="Gene3D" id="3.30.420.140">
    <property type="entry name" value="YqgF/RNase H-like domain"/>
    <property type="match status" value="1"/>
</dbReference>
<dbReference type="InterPro" id="IPR005227">
    <property type="entry name" value="YqgF"/>
</dbReference>
<dbReference type="NCBIfam" id="TIGR00250">
    <property type="entry name" value="RNAse_H_YqgF"/>
    <property type="match status" value="1"/>
</dbReference>
<comment type="subcellular location">
    <subcellularLocation>
        <location evidence="5">Cytoplasm</location>
    </subcellularLocation>
</comment>
<dbReference type="InterPro" id="IPR006641">
    <property type="entry name" value="YqgF/RNaseH-like_dom"/>
</dbReference>
<comment type="function">
    <text evidence="5">Could be a nuclease involved in processing of the 5'-end of pre-16S rRNA.</text>
</comment>
<comment type="caution">
    <text evidence="7">The sequence shown here is derived from an EMBL/GenBank/DDBJ whole genome shotgun (WGS) entry which is preliminary data.</text>
</comment>
<keyword evidence="3 5" id="KW-0540">Nuclease</keyword>
<protein>
    <recommendedName>
        <fullName evidence="5">Putative pre-16S rRNA nuclease</fullName>
        <ecNumber evidence="5">3.1.-.-</ecNumber>
    </recommendedName>
</protein>
<dbReference type="EC" id="3.1.-.-" evidence="5"/>
<evidence type="ECO:0000313" key="7">
    <source>
        <dbReference type="EMBL" id="OGC84433.1"/>
    </source>
</evidence>
<name>A0A1F4XTT0_9BACT</name>
<dbReference type="EMBL" id="MEWW01000016">
    <property type="protein sequence ID" value="OGC84433.1"/>
    <property type="molecule type" value="Genomic_DNA"/>
</dbReference>
<keyword evidence="1 5" id="KW-0963">Cytoplasm</keyword>
<keyword evidence="4 5" id="KW-0378">Hydrolase</keyword>
<accession>A0A1F4XTT0</accession>
<organism evidence="7 8">
    <name type="scientific">Candidatus Adlerbacteria bacterium RIFCSPHIGHO2_12_FULL_53_18</name>
    <dbReference type="NCBI Taxonomy" id="1797242"/>
    <lineage>
        <taxon>Bacteria</taxon>
        <taxon>Candidatus Adleribacteriota</taxon>
    </lineage>
</organism>
<dbReference type="SMART" id="SM00732">
    <property type="entry name" value="YqgFc"/>
    <property type="match status" value="1"/>
</dbReference>
<evidence type="ECO:0000256" key="4">
    <source>
        <dbReference type="ARBA" id="ARBA00022801"/>
    </source>
</evidence>
<dbReference type="GO" id="GO:0005829">
    <property type="term" value="C:cytosol"/>
    <property type="evidence" value="ECO:0007669"/>
    <property type="project" value="TreeGrafter"/>
</dbReference>
<feature type="domain" description="YqgF/RNase H-like" evidence="6">
    <location>
        <begin position="1"/>
        <end position="99"/>
    </location>
</feature>
<dbReference type="Proteomes" id="UP000178091">
    <property type="component" value="Unassembled WGS sequence"/>
</dbReference>
<dbReference type="InterPro" id="IPR037027">
    <property type="entry name" value="YqgF/RNaseH-like_dom_sf"/>
</dbReference>
<dbReference type="SUPFAM" id="SSF53098">
    <property type="entry name" value="Ribonuclease H-like"/>
    <property type="match status" value="1"/>
</dbReference>
<keyword evidence="2 5" id="KW-0690">Ribosome biogenesis</keyword>
<dbReference type="GO" id="GO:0004518">
    <property type="term" value="F:nuclease activity"/>
    <property type="evidence" value="ECO:0007669"/>
    <property type="project" value="UniProtKB-KW"/>
</dbReference>
<proteinExistence type="inferred from homology"/>
<dbReference type="HAMAP" id="MF_00651">
    <property type="entry name" value="Nuclease_YqgF"/>
    <property type="match status" value="1"/>
</dbReference>
<evidence type="ECO:0000256" key="5">
    <source>
        <dbReference type="HAMAP-Rule" id="MF_00651"/>
    </source>
</evidence>
<dbReference type="InterPro" id="IPR012337">
    <property type="entry name" value="RNaseH-like_sf"/>
</dbReference>
<evidence type="ECO:0000256" key="3">
    <source>
        <dbReference type="ARBA" id="ARBA00022722"/>
    </source>
</evidence>
<dbReference type="GO" id="GO:0000967">
    <property type="term" value="P:rRNA 5'-end processing"/>
    <property type="evidence" value="ECO:0007669"/>
    <property type="project" value="UniProtKB-UniRule"/>
</dbReference>
<sequence>MKYLGIDYGTKRIGVAQSDETGTIAFPLATVVAGPQALSEVAQLAKDNRIEKIVIGESRNFKDQPNPVMEDIEQFKKDLAEFTSLTVEYEPEFMTSAQALRQGLDKRGEGAKQEDLDASAAALILQGYLDKMGQHGTN</sequence>
<evidence type="ECO:0000256" key="1">
    <source>
        <dbReference type="ARBA" id="ARBA00022490"/>
    </source>
</evidence>